<dbReference type="PANTHER" id="PTHR34975:SF2">
    <property type="entry name" value="SPORE GERMINATION PROTEIN A2"/>
    <property type="match status" value="1"/>
</dbReference>
<keyword evidence="10" id="KW-1185">Reference proteome</keyword>
<dbReference type="InterPro" id="IPR004761">
    <property type="entry name" value="Spore_GerAB"/>
</dbReference>
<keyword evidence="5 8" id="KW-0812">Transmembrane</keyword>
<comment type="similarity">
    <text evidence="2">Belongs to the amino acid-polyamine-organocation (APC) superfamily. Spore germination protein (SGP) (TC 2.A.3.9) family.</text>
</comment>
<evidence type="ECO:0000256" key="4">
    <source>
        <dbReference type="ARBA" id="ARBA00022544"/>
    </source>
</evidence>
<feature type="transmembrane region" description="Helical" evidence="8">
    <location>
        <begin position="12"/>
        <end position="33"/>
    </location>
</feature>
<evidence type="ECO:0000313" key="10">
    <source>
        <dbReference type="Proteomes" id="UP001342826"/>
    </source>
</evidence>
<evidence type="ECO:0000256" key="3">
    <source>
        <dbReference type="ARBA" id="ARBA00022448"/>
    </source>
</evidence>
<evidence type="ECO:0000256" key="2">
    <source>
        <dbReference type="ARBA" id="ARBA00007998"/>
    </source>
</evidence>
<dbReference type="NCBIfam" id="TIGR00912">
    <property type="entry name" value="2A0309"/>
    <property type="match status" value="1"/>
</dbReference>
<gene>
    <name evidence="9" type="ORF">P9271_00755</name>
</gene>
<keyword evidence="3" id="KW-0813">Transport</keyword>
<feature type="transmembrane region" description="Helical" evidence="8">
    <location>
        <begin position="337"/>
        <end position="356"/>
    </location>
</feature>
<dbReference type="PANTHER" id="PTHR34975">
    <property type="entry name" value="SPORE GERMINATION PROTEIN A2"/>
    <property type="match status" value="1"/>
</dbReference>
<feature type="transmembrane region" description="Helical" evidence="8">
    <location>
        <begin position="307"/>
        <end position="325"/>
    </location>
</feature>
<feature type="transmembrane region" description="Helical" evidence="8">
    <location>
        <begin position="218"/>
        <end position="242"/>
    </location>
</feature>
<feature type="transmembrane region" description="Helical" evidence="8">
    <location>
        <begin position="116"/>
        <end position="135"/>
    </location>
</feature>
<evidence type="ECO:0000256" key="8">
    <source>
        <dbReference type="SAM" id="Phobius"/>
    </source>
</evidence>
<feature type="transmembrane region" description="Helical" evidence="8">
    <location>
        <begin position="80"/>
        <end position="104"/>
    </location>
</feature>
<sequence length="368" mass="41449">MDNIKISSRQFLILVILYTIGTAILIIPSSITQEARQDAWIAAIIGIGFGLLLVMLYIALGNMFPNMTLIEMVEHILGKWVGKTVSIFLICFGLTTSGELLYFIGEFITTQMMTETPIEAIHILFAFIVVMGIRYGLETIIRSAELLFPWFIFLFIILVALIAPQIEVKNIQPVLDIQLKPMIRAILLFTGVVALPLFVFLMIFPVSINKSKQAKKAFFLGFLIGGMLLVIIIALSLLVLGVETTIRQIYPSYALAKIANIANFMQRIEAIVAFIWIITIYFRVLVYFYLTVIGLAQILNLKSYRPLTLPLGMMLVIVSLIVHPNTAHSIEYNLKTWVPYISIYGLFLPLLLIVIAKIRKKTGKEQNS</sequence>
<feature type="transmembrane region" description="Helical" evidence="8">
    <location>
        <begin position="270"/>
        <end position="295"/>
    </location>
</feature>
<evidence type="ECO:0000313" key="9">
    <source>
        <dbReference type="EMBL" id="MED4399889.1"/>
    </source>
</evidence>
<dbReference type="Pfam" id="PF03845">
    <property type="entry name" value="Spore_permease"/>
    <property type="match status" value="1"/>
</dbReference>
<comment type="subcellular location">
    <subcellularLocation>
        <location evidence="1">Membrane</location>
        <topology evidence="1">Multi-pass membrane protein</topology>
    </subcellularLocation>
</comment>
<proteinExistence type="inferred from homology"/>
<keyword evidence="7 8" id="KW-0472">Membrane</keyword>
<evidence type="ECO:0000256" key="5">
    <source>
        <dbReference type="ARBA" id="ARBA00022692"/>
    </source>
</evidence>
<feature type="transmembrane region" description="Helical" evidence="8">
    <location>
        <begin position="39"/>
        <end position="60"/>
    </location>
</feature>
<accession>A0ABU6NRW2</accession>
<name>A0ABU6NRW2_9BACI</name>
<comment type="caution">
    <text evidence="9">The sequence shown here is derived from an EMBL/GenBank/DDBJ whole genome shotgun (WGS) entry which is preliminary data.</text>
</comment>
<feature type="transmembrane region" description="Helical" evidence="8">
    <location>
        <begin position="186"/>
        <end position="206"/>
    </location>
</feature>
<keyword evidence="6 8" id="KW-1133">Transmembrane helix</keyword>
<evidence type="ECO:0000256" key="7">
    <source>
        <dbReference type="ARBA" id="ARBA00023136"/>
    </source>
</evidence>
<keyword evidence="4" id="KW-0309">Germination</keyword>
<evidence type="ECO:0000256" key="1">
    <source>
        <dbReference type="ARBA" id="ARBA00004141"/>
    </source>
</evidence>
<organism evidence="9 10">
    <name type="scientific">Metabacillus fastidiosus</name>
    <dbReference type="NCBI Taxonomy" id="1458"/>
    <lineage>
        <taxon>Bacteria</taxon>
        <taxon>Bacillati</taxon>
        <taxon>Bacillota</taxon>
        <taxon>Bacilli</taxon>
        <taxon>Bacillales</taxon>
        <taxon>Bacillaceae</taxon>
        <taxon>Metabacillus</taxon>
    </lineage>
</organism>
<evidence type="ECO:0000256" key="6">
    <source>
        <dbReference type="ARBA" id="ARBA00022989"/>
    </source>
</evidence>
<dbReference type="Proteomes" id="UP001342826">
    <property type="component" value="Unassembled WGS sequence"/>
</dbReference>
<dbReference type="RefSeq" id="WP_328014604.1">
    <property type="nucleotide sequence ID" value="NZ_JARTFS010000001.1"/>
</dbReference>
<feature type="transmembrane region" description="Helical" evidence="8">
    <location>
        <begin position="147"/>
        <end position="166"/>
    </location>
</feature>
<reference evidence="9 10" key="1">
    <citation type="submission" date="2023-03" db="EMBL/GenBank/DDBJ databases">
        <title>Bacillus Genome Sequencing.</title>
        <authorList>
            <person name="Dunlap C."/>
        </authorList>
    </citation>
    <scope>NUCLEOTIDE SEQUENCE [LARGE SCALE GENOMIC DNA]</scope>
    <source>
        <strain evidence="9 10">NRS-1717</strain>
    </source>
</reference>
<protein>
    <submittedName>
        <fullName evidence="9">Endospore germination permease</fullName>
    </submittedName>
</protein>
<dbReference type="EMBL" id="JARTFS010000001">
    <property type="protein sequence ID" value="MED4399889.1"/>
    <property type="molecule type" value="Genomic_DNA"/>
</dbReference>